<comment type="caution">
    <text evidence="2">The sequence shown here is derived from an EMBL/GenBank/DDBJ whole genome shotgun (WGS) entry which is preliminary data.</text>
</comment>
<feature type="transmembrane region" description="Helical" evidence="1">
    <location>
        <begin position="12"/>
        <end position="30"/>
    </location>
</feature>
<dbReference type="AlphaFoldDB" id="A0AAV6JFS5"/>
<organism evidence="2 3">
    <name type="scientific">Rhododendron griersonianum</name>
    <dbReference type="NCBI Taxonomy" id="479676"/>
    <lineage>
        <taxon>Eukaryota</taxon>
        <taxon>Viridiplantae</taxon>
        <taxon>Streptophyta</taxon>
        <taxon>Embryophyta</taxon>
        <taxon>Tracheophyta</taxon>
        <taxon>Spermatophyta</taxon>
        <taxon>Magnoliopsida</taxon>
        <taxon>eudicotyledons</taxon>
        <taxon>Gunneridae</taxon>
        <taxon>Pentapetalae</taxon>
        <taxon>asterids</taxon>
        <taxon>Ericales</taxon>
        <taxon>Ericaceae</taxon>
        <taxon>Ericoideae</taxon>
        <taxon>Rhodoreae</taxon>
        <taxon>Rhododendron</taxon>
    </lineage>
</organism>
<reference evidence="2" key="1">
    <citation type="submission" date="2020-08" db="EMBL/GenBank/DDBJ databases">
        <title>Plant Genome Project.</title>
        <authorList>
            <person name="Zhang R.-G."/>
        </authorList>
    </citation>
    <scope>NUCLEOTIDE SEQUENCE</scope>
    <source>
        <strain evidence="2">WSP0</strain>
        <tissue evidence="2">Leaf</tissue>
    </source>
</reference>
<keyword evidence="1" id="KW-1133">Transmembrane helix</keyword>
<sequence>MTAETDKSTTTAKKLFVLFWICGCGFWYQFSICSLEVINWFVGLCNRFVVFNLWTVDRDDGFQFVHEFSICWFDLQNGFSDCRERERERGVWMAGIG</sequence>
<proteinExistence type="predicted"/>
<keyword evidence="1" id="KW-0472">Membrane</keyword>
<keyword evidence="1" id="KW-0812">Transmembrane</keyword>
<keyword evidence="3" id="KW-1185">Reference proteome</keyword>
<gene>
    <name evidence="2" type="ORF">RHGRI_025225</name>
</gene>
<evidence type="ECO:0000313" key="3">
    <source>
        <dbReference type="Proteomes" id="UP000823749"/>
    </source>
</evidence>
<protein>
    <submittedName>
        <fullName evidence="2">Uncharacterized protein</fullName>
    </submittedName>
</protein>
<evidence type="ECO:0000256" key="1">
    <source>
        <dbReference type="SAM" id="Phobius"/>
    </source>
</evidence>
<dbReference type="Proteomes" id="UP000823749">
    <property type="component" value="Chromosome 8"/>
</dbReference>
<evidence type="ECO:0000313" key="2">
    <source>
        <dbReference type="EMBL" id="KAG5538065.1"/>
    </source>
</evidence>
<accession>A0AAV6JFS5</accession>
<dbReference type="EMBL" id="JACTNZ010000008">
    <property type="protein sequence ID" value="KAG5538065.1"/>
    <property type="molecule type" value="Genomic_DNA"/>
</dbReference>
<name>A0AAV6JFS5_9ERIC</name>